<dbReference type="Proteomes" id="UP001501682">
    <property type="component" value="Unassembled WGS sequence"/>
</dbReference>
<dbReference type="EMBL" id="BAABCB010000018">
    <property type="protein sequence ID" value="GAA4243343.1"/>
    <property type="molecule type" value="Genomic_DNA"/>
</dbReference>
<gene>
    <name evidence="1" type="ORF">GCM10022292_17540</name>
</gene>
<accession>A0ABP8CTX7</accession>
<sequence length="75" mass="8552">MRAAKCIISLVLLITYDSFLIFEALIVMSLSLAVAIAKSFCAEIRLVKPKIHKPRRNFFMSDTILWVILIINDVL</sequence>
<comment type="caution">
    <text evidence="1">The sequence shown here is derived from an EMBL/GenBank/DDBJ whole genome shotgun (WGS) entry which is preliminary data.</text>
</comment>
<evidence type="ECO:0000313" key="1">
    <source>
        <dbReference type="EMBL" id="GAA4243343.1"/>
    </source>
</evidence>
<protein>
    <submittedName>
        <fullName evidence="1">Uncharacterized protein</fullName>
    </submittedName>
</protein>
<evidence type="ECO:0000313" key="2">
    <source>
        <dbReference type="Proteomes" id="UP001501682"/>
    </source>
</evidence>
<reference evidence="2" key="1">
    <citation type="journal article" date="2019" name="Int. J. Syst. Evol. Microbiol.">
        <title>The Global Catalogue of Microorganisms (GCM) 10K type strain sequencing project: providing services to taxonomists for standard genome sequencing and annotation.</title>
        <authorList>
            <consortium name="The Broad Institute Genomics Platform"/>
            <consortium name="The Broad Institute Genome Sequencing Center for Infectious Disease"/>
            <person name="Wu L."/>
            <person name="Ma J."/>
        </authorList>
    </citation>
    <scope>NUCLEOTIDE SEQUENCE [LARGE SCALE GENOMIC DNA]</scope>
    <source>
        <strain evidence="2">JCM 17633</strain>
    </source>
</reference>
<organism evidence="1 2">
    <name type="scientific">Winogradskyella damuponensis</name>
    <dbReference type="NCBI Taxonomy" id="943939"/>
    <lineage>
        <taxon>Bacteria</taxon>
        <taxon>Pseudomonadati</taxon>
        <taxon>Bacteroidota</taxon>
        <taxon>Flavobacteriia</taxon>
        <taxon>Flavobacteriales</taxon>
        <taxon>Flavobacteriaceae</taxon>
        <taxon>Winogradskyella</taxon>
    </lineage>
</organism>
<proteinExistence type="predicted"/>
<keyword evidence="2" id="KW-1185">Reference proteome</keyword>
<name>A0ABP8CTX7_9FLAO</name>